<name>A0AAE1DV87_9GAST</name>
<reference evidence="2" key="1">
    <citation type="journal article" date="2023" name="G3 (Bethesda)">
        <title>A reference genome for the long-term kleptoplast-retaining sea slug Elysia crispata morphotype clarki.</title>
        <authorList>
            <person name="Eastman K.E."/>
            <person name="Pendleton A.L."/>
            <person name="Shaikh M.A."/>
            <person name="Suttiyut T."/>
            <person name="Ogas R."/>
            <person name="Tomko P."/>
            <person name="Gavelis G."/>
            <person name="Widhalm J.R."/>
            <person name="Wisecaver J.H."/>
        </authorList>
    </citation>
    <scope>NUCLEOTIDE SEQUENCE</scope>
    <source>
        <strain evidence="2">ECLA1</strain>
    </source>
</reference>
<dbReference type="EMBL" id="JAWDGP010002384">
    <property type="protein sequence ID" value="KAK3783600.1"/>
    <property type="molecule type" value="Genomic_DNA"/>
</dbReference>
<proteinExistence type="predicted"/>
<evidence type="ECO:0000256" key="1">
    <source>
        <dbReference type="SAM" id="MobiDB-lite"/>
    </source>
</evidence>
<dbReference type="AlphaFoldDB" id="A0AAE1DV87"/>
<protein>
    <submittedName>
        <fullName evidence="2">Uncharacterized protein</fullName>
    </submittedName>
</protein>
<sequence length="399" mass="42479">MRGNLKVFRVPQKHIIPTIVLPPESPSMAESSHRRASSPLLGTCLPPPIPEDEEDEEVKEASKASPPTTLPVPTNSYLTRQDLCSPQFLCVDESKRPRAHSDPSVNVGGLANYILPEITVTEDDGGGDHAHPLGGSRGGSHLYLKEPHESTRKRSNTCPEDLFRPNRKGRPATPPPTDIVPLLGGKRRAHSAGGPRRFSFNFAPPPVTLKSPTSVSFAHHKLSKVNEDSGSEAVASSGASAASSKEGNKSSKPQTVQHIPPRPANKTIYDPQSGSLGCKRPQSEGENNPERRLANNCNDSNIPSTSLSAASILSNSSADMTCSGLKYIKDLSLCERPSAQNGATAALLSESLRTLNVTDRRLCDPSDSSSSESASGLPKDSLASWRTGDKGETGHLTAV</sequence>
<feature type="compositionally biased region" description="Basic and acidic residues" evidence="1">
    <location>
        <begin position="143"/>
        <end position="152"/>
    </location>
</feature>
<feature type="compositionally biased region" description="Low complexity" evidence="1">
    <location>
        <begin position="366"/>
        <end position="375"/>
    </location>
</feature>
<gene>
    <name evidence="2" type="ORF">RRG08_020927</name>
</gene>
<feature type="region of interest" description="Disordered" evidence="1">
    <location>
        <begin position="22"/>
        <end position="77"/>
    </location>
</feature>
<accession>A0AAE1DV87</accession>
<dbReference type="Proteomes" id="UP001283361">
    <property type="component" value="Unassembled WGS sequence"/>
</dbReference>
<feature type="region of interest" description="Disordered" evidence="1">
    <location>
        <begin position="360"/>
        <end position="399"/>
    </location>
</feature>
<evidence type="ECO:0000313" key="3">
    <source>
        <dbReference type="Proteomes" id="UP001283361"/>
    </source>
</evidence>
<keyword evidence="3" id="KW-1185">Reference proteome</keyword>
<comment type="caution">
    <text evidence="2">The sequence shown here is derived from an EMBL/GenBank/DDBJ whole genome shotgun (WGS) entry which is preliminary data.</text>
</comment>
<organism evidence="2 3">
    <name type="scientific">Elysia crispata</name>
    <name type="common">lettuce slug</name>
    <dbReference type="NCBI Taxonomy" id="231223"/>
    <lineage>
        <taxon>Eukaryota</taxon>
        <taxon>Metazoa</taxon>
        <taxon>Spiralia</taxon>
        <taxon>Lophotrochozoa</taxon>
        <taxon>Mollusca</taxon>
        <taxon>Gastropoda</taxon>
        <taxon>Heterobranchia</taxon>
        <taxon>Euthyneura</taxon>
        <taxon>Panpulmonata</taxon>
        <taxon>Sacoglossa</taxon>
        <taxon>Placobranchoidea</taxon>
        <taxon>Plakobranchidae</taxon>
        <taxon>Elysia</taxon>
    </lineage>
</organism>
<evidence type="ECO:0000313" key="2">
    <source>
        <dbReference type="EMBL" id="KAK3783600.1"/>
    </source>
</evidence>
<feature type="compositionally biased region" description="Low complexity" evidence="1">
    <location>
        <begin position="231"/>
        <end position="245"/>
    </location>
</feature>
<feature type="compositionally biased region" description="Polar residues" evidence="1">
    <location>
        <begin position="65"/>
        <end position="77"/>
    </location>
</feature>
<feature type="region of interest" description="Disordered" evidence="1">
    <location>
        <begin position="122"/>
        <end position="301"/>
    </location>
</feature>